<evidence type="ECO:0000313" key="2">
    <source>
        <dbReference type="Proteomes" id="UP000245783"/>
    </source>
</evidence>
<dbReference type="Proteomes" id="UP000245783">
    <property type="component" value="Unassembled WGS sequence"/>
</dbReference>
<dbReference type="GeneID" id="37032099"/>
<name>A0A316W9P3_9BASI</name>
<accession>A0A316W9P3</accession>
<protein>
    <submittedName>
        <fullName evidence="1">Uncharacterized protein</fullName>
    </submittedName>
</protein>
<sequence>MDRRCLLLSKDAVRCGDTKHARHGWLAGCSSREDHVNRYAPADILTFDALVKAKWSDDRVLLLLLAAKGTSCSDHQRHSRFLIHDFDRLALRRRRRLRLRLRLLLDRSKCQHRCAWSRQMDARRRTLHACMQQLLLLGADCLSHKLACGDRRALASQVPACLPRARSAAITSIPRTPRA</sequence>
<keyword evidence="2" id="KW-1185">Reference proteome</keyword>
<dbReference type="RefSeq" id="XP_025372938.1">
    <property type="nucleotide sequence ID" value="XM_025510229.1"/>
</dbReference>
<gene>
    <name evidence="1" type="ORF">IE81DRAFT_126238</name>
</gene>
<dbReference type="AlphaFoldDB" id="A0A316W9P3"/>
<proteinExistence type="predicted"/>
<evidence type="ECO:0000313" key="1">
    <source>
        <dbReference type="EMBL" id="PWN45778.1"/>
    </source>
</evidence>
<dbReference type="EMBL" id="KZ819353">
    <property type="protein sequence ID" value="PWN45778.1"/>
    <property type="molecule type" value="Genomic_DNA"/>
</dbReference>
<reference evidence="1 2" key="1">
    <citation type="journal article" date="2018" name="Mol. Biol. Evol.">
        <title>Broad Genomic Sampling Reveals a Smut Pathogenic Ancestry of the Fungal Clade Ustilaginomycotina.</title>
        <authorList>
            <person name="Kijpornyongpan T."/>
            <person name="Mondo S.J."/>
            <person name="Barry K."/>
            <person name="Sandor L."/>
            <person name="Lee J."/>
            <person name="Lipzen A."/>
            <person name="Pangilinan J."/>
            <person name="LaButti K."/>
            <person name="Hainaut M."/>
            <person name="Henrissat B."/>
            <person name="Grigoriev I.V."/>
            <person name="Spatafora J.W."/>
            <person name="Aime M.C."/>
        </authorList>
    </citation>
    <scope>NUCLEOTIDE SEQUENCE [LARGE SCALE GENOMIC DNA]</scope>
    <source>
        <strain evidence="1 2">MCA 4658</strain>
    </source>
</reference>
<dbReference type="InParanoid" id="A0A316W9P3"/>
<organism evidence="1 2">
    <name type="scientific">Ceraceosorus guamensis</name>
    <dbReference type="NCBI Taxonomy" id="1522189"/>
    <lineage>
        <taxon>Eukaryota</taxon>
        <taxon>Fungi</taxon>
        <taxon>Dikarya</taxon>
        <taxon>Basidiomycota</taxon>
        <taxon>Ustilaginomycotina</taxon>
        <taxon>Exobasidiomycetes</taxon>
        <taxon>Ceraceosorales</taxon>
        <taxon>Ceraceosoraceae</taxon>
        <taxon>Ceraceosorus</taxon>
    </lineage>
</organism>